<keyword evidence="4" id="KW-1185">Reference proteome</keyword>
<accession>A0ABR9I3Y1</accession>
<dbReference type="InterPro" id="IPR015915">
    <property type="entry name" value="Kelch-typ_b-propeller"/>
</dbReference>
<dbReference type="EMBL" id="JADBEG010000001">
    <property type="protein sequence ID" value="MBE1497876.1"/>
    <property type="molecule type" value="Genomic_DNA"/>
</dbReference>
<evidence type="ECO:0000313" key="4">
    <source>
        <dbReference type="Proteomes" id="UP000631670"/>
    </source>
</evidence>
<keyword evidence="2" id="KW-0677">Repeat</keyword>
<evidence type="ECO:0000313" key="3">
    <source>
        <dbReference type="EMBL" id="MBE1497876.1"/>
    </source>
</evidence>
<sequence>MAAPTVTPVGTWTPAGTLPAPAAWYGQHDGPVLLAGGDVLVAGGADAGGASVPDTAVFDTAHTQWRPAAGGLHTPRRLHTLTRLANGKVLAVGGLNGSTGLPSAELFDPGTGSWTPTASLETARWGHTATLLDDGTVLVTGGSTARAGDGTTALRSAERFDPDPDHPAWHPAPAMTDARTAHTAVRLANGLVLVVGGVAPVGAADDPALAFCELYDPGHDKWTTTGSLRHGRRHHRATLLSGGAVLVTGGTAPGSPGTTPFDPFSQRTVERFDPGAGTWTEKEPMPSGRAFHRAVALPDDQLLVVGGAPGDRDESGFRSALVYDAGKDKWTTAPGLRDGRWSFGALALADGRILVAGGVARSGLAAADPGVTELIATAEVSGETP</sequence>
<keyword evidence="1" id="KW-0880">Kelch repeat</keyword>
<dbReference type="SUPFAM" id="SSF50965">
    <property type="entry name" value="Galactose oxidase, central domain"/>
    <property type="match status" value="1"/>
</dbReference>
<dbReference type="RefSeq" id="WP_086857239.1">
    <property type="nucleotide sequence ID" value="NZ_JADBEG010000001.1"/>
</dbReference>
<dbReference type="SUPFAM" id="SSF117281">
    <property type="entry name" value="Kelch motif"/>
    <property type="match status" value="1"/>
</dbReference>
<evidence type="ECO:0000256" key="2">
    <source>
        <dbReference type="ARBA" id="ARBA00022737"/>
    </source>
</evidence>
<dbReference type="Gene3D" id="2.130.10.80">
    <property type="entry name" value="Galactose oxidase/kelch, beta-propeller"/>
    <property type="match status" value="3"/>
</dbReference>
<dbReference type="InterPro" id="IPR006652">
    <property type="entry name" value="Kelch_1"/>
</dbReference>
<proteinExistence type="predicted"/>
<dbReference type="Proteomes" id="UP000631670">
    <property type="component" value="Unassembled WGS sequence"/>
</dbReference>
<dbReference type="SMART" id="SM00612">
    <property type="entry name" value="Kelch"/>
    <property type="match status" value="6"/>
</dbReference>
<comment type="caution">
    <text evidence="3">The sequence shown here is derived from an EMBL/GenBank/DDBJ whole genome shotgun (WGS) entry which is preliminary data.</text>
</comment>
<dbReference type="Pfam" id="PF01344">
    <property type="entry name" value="Kelch_1"/>
    <property type="match status" value="1"/>
</dbReference>
<reference evidence="3 4" key="1">
    <citation type="submission" date="2020-10" db="EMBL/GenBank/DDBJ databases">
        <title>Sequencing the genomes of 1000 actinobacteria strains.</title>
        <authorList>
            <person name="Klenk H.-P."/>
        </authorList>
    </citation>
    <scope>NUCLEOTIDE SEQUENCE [LARGE SCALE GENOMIC DNA]</scope>
    <source>
        <strain evidence="3 4">DSM 44653</strain>
    </source>
</reference>
<dbReference type="PANTHER" id="PTHR45632:SF3">
    <property type="entry name" value="KELCH-LIKE PROTEIN 32"/>
    <property type="match status" value="1"/>
</dbReference>
<gene>
    <name evidence="3" type="ORF">H4696_004976</name>
</gene>
<dbReference type="InterPro" id="IPR037293">
    <property type="entry name" value="Gal_Oxidase_central_sf"/>
</dbReference>
<dbReference type="Gene3D" id="2.120.10.80">
    <property type="entry name" value="Kelch-type beta propeller"/>
    <property type="match status" value="1"/>
</dbReference>
<evidence type="ECO:0000256" key="1">
    <source>
        <dbReference type="ARBA" id="ARBA00022441"/>
    </source>
</evidence>
<organism evidence="3 4">
    <name type="scientific">Amycolatopsis lexingtonensis</name>
    <dbReference type="NCBI Taxonomy" id="218822"/>
    <lineage>
        <taxon>Bacteria</taxon>
        <taxon>Bacillati</taxon>
        <taxon>Actinomycetota</taxon>
        <taxon>Actinomycetes</taxon>
        <taxon>Pseudonocardiales</taxon>
        <taxon>Pseudonocardiaceae</taxon>
        <taxon>Amycolatopsis</taxon>
    </lineage>
</organism>
<dbReference type="PANTHER" id="PTHR45632">
    <property type="entry name" value="LD33804P"/>
    <property type="match status" value="1"/>
</dbReference>
<dbReference type="InterPro" id="IPR011043">
    <property type="entry name" value="Gal_Oxase/kelch_b-propeller"/>
</dbReference>
<protein>
    <submittedName>
        <fullName evidence="3">Uncharacterized protein</fullName>
    </submittedName>
</protein>
<name>A0ABR9I3Y1_9PSEU</name>